<organism evidence="28 29">
    <name type="scientific">Colocasia esculenta</name>
    <name type="common">Wild taro</name>
    <name type="synonym">Arum esculentum</name>
    <dbReference type="NCBI Taxonomy" id="4460"/>
    <lineage>
        <taxon>Eukaryota</taxon>
        <taxon>Viridiplantae</taxon>
        <taxon>Streptophyta</taxon>
        <taxon>Embryophyta</taxon>
        <taxon>Tracheophyta</taxon>
        <taxon>Spermatophyta</taxon>
        <taxon>Magnoliopsida</taxon>
        <taxon>Liliopsida</taxon>
        <taxon>Araceae</taxon>
        <taxon>Aroideae</taxon>
        <taxon>Colocasieae</taxon>
        <taxon>Colocasia</taxon>
    </lineage>
</organism>
<dbReference type="PROSITE" id="PS50011">
    <property type="entry name" value="PROTEIN_KINASE_DOM"/>
    <property type="match status" value="1"/>
</dbReference>
<name>A0A843WFA1_COLES</name>
<dbReference type="CDD" id="cd14066">
    <property type="entry name" value="STKc_IRAK"/>
    <property type="match status" value="1"/>
</dbReference>
<dbReference type="EC" id="2.7.11.1" evidence="2"/>
<dbReference type="Proteomes" id="UP000652761">
    <property type="component" value="Unassembled WGS sequence"/>
</dbReference>
<comment type="subcellular location">
    <subcellularLocation>
        <location evidence="1">Membrane</location>
        <topology evidence="1">Single-pass type I membrane protein</topology>
    </subcellularLocation>
</comment>
<evidence type="ECO:0000313" key="29">
    <source>
        <dbReference type="Proteomes" id="UP000652761"/>
    </source>
</evidence>
<evidence type="ECO:0000256" key="21">
    <source>
        <dbReference type="ARBA" id="ARBA00047899"/>
    </source>
</evidence>
<dbReference type="AlphaFoldDB" id="A0A843WFA1"/>
<evidence type="ECO:0000256" key="15">
    <source>
        <dbReference type="ARBA" id="ARBA00022989"/>
    </source>
</evidence>
<dbReference type="InterPro" id="IPR051343">
    <property type="entry name" value="G-type_lectin_kinases/EP1-like"/>
</dbReference>
<dbReference type="PANTHER" id="PTHR47976:SF30">
    <property type="entry name" value="RECEPTOR-LIKE SERINE_THREONINE-PROTEIN KINASE"/>
    <property type="match status" value="1"/>
</dbReference>
<dbReference type="InterPro" id="IPR008271">
    <property type="entry name" value="Ser/Thr_kinase_AS"/>
</dbReference>
<evidence type="ECO:0000256" key="12">
    <source>
        <dbReference type="ARBA" id="ARBA00022741"/>
    </source>
</evidence>
<keyword evidence="29" id="KW-1185">Reference proteome</keyword>
<dbReference type="GO" id="GO:0016020">
    <property type="term" value="C:membrane"/>
    <property type="evidence" value="ECO:0007669"/>
    <property type="project" value="UniProtKB-SubCell"/>
</dbReference>
<keyword evidence="11" id="KW-0677">Repeat</keyword>
<dbReference type="InterPro" id="IPR011009">
    <property type="entry name" value="Kinase-like_dom_sf"/>
</dbReference>
<keyword evidence="16" id="KW-0465">Mannose-binding</keyword>
<keyword evidence="7" id="KW-0808">Transferase</keyword>
<comment type="caution">
    <text evidence="28">The sequence shown here is derived from an EMBL/GenBank/DDBJ whole genome shotgun (WGS) entry which is preliminary data.</text>
</comment>
<evidence type="ECO:0000256" key="4">
    <source>
        <dbReference type="ARBA" id="ARBA00022536"/>
    </source>
</evidence>
<evidence type="ECO:0000256" key="13">
    <source>
        <dbReference type="ARBA" id="ARBA00022777"/>
    </source>
</evidence>
<evidence type="ECO:0000256" key="5">
    <source>
        <dbReference type="ARBA" id="ARBA00022546"/>
    </source>
</evidence>
<evidence type="ECO:0000256" key="24">
    <source>
        <dbReference type="SAM" id="Phobius"/>
    </source>
</evidence>
<keyword evidence="12 23" id="KW-0547">Nucleotide-binding</keyword>
<comment type="catalytic activity">
    <reaction evidence="22">
        <text>L-seryl-[protein] + ATP = O-phospho-L-seryl-[protein] + ADP + H(+)</text>
        <dbReference type="Rhea" id="RHEA:17989"/>
        <dbReference type="Rhea" id="RHEA-COMP:9863"/>
        <dbReference type="Rhea" id="RHEA-COMP:11604"/>
        <dbReference type="ChEBI" id="CHEBI:15378"/>
        <dbReference type="ChEBI" id="CHEBI:29999"/>
        <dbReference type="ChEBI" id="CHEBI:30616"/>
        <dbReference type="ChEBI" id="CHEBI:83421"/>
        <dbReference type="ChEBI" id="CHEBI:456216"/>
        <dbReference type="EC" id="2.7.11.1"/>
    </reaction>
</comment>
<dbReference type="PROSITE" id="PS00107">
    <property type="entry name" value="PROTEIN_KINASE_ATP"/>
    <property type="match status" value="1"/>
</dbReference>
<evidence type="ECO:0000256" key="1">
    <source>
        <dbReference type="ARBA" id="ARBA00004479"/>
    </source>
</evidence>
<dbReference type="CDD" id="cd00028">
    <property type="entry name" value="B_lectin"/>
    <property type="match status" value="2"/>
</dbReference>
<gene>
    <name evidence="28" type="ORF">Taro_041792</name>
</gene>
<dbReference type="FunFam" id="2.90.10.30:FF:000003">
    <property type="entry name" value="Os04g0303100 protein"/>
    <property type="match status" value="2"/>
</dbReference>
<dbReference type="Gene3D" id="3.30.200.20">
    <property type="entry name" value="Phosphorylase Kinase, domain 1"/>
    <property type="match status" value="1"/>
</dbReference>
<dbReference type="SMART" id="SM00220">
    <property type="entry name" value="S_TKc"/>
    <property type="match status" value="1"/>
</dbReference>
<dbReference type="OrthoDB" id="4062651at2759"/>
<comment type="catalytic activity">
    <reaction evidence="21">
        <text>L-threonyl-[protein] + ATP = O-phospho-L-threonyl-[protein] + ADP + H(+)</text>
        <dbReference type="Rhea" id="RHEA:46608"/>
        <dbReference type="Rhea" id="RHEA-COMP:11060"/>
        <dbReference type="Rhea" id="RHEA-COMP:11605"/>
        <dbReference type="ChEBI" id="CHEBI:15378"/>
        <dbReference type="ChEBI" id="CHEBI:30013"/>
        <dbReference type="ChEBI" id="CHEBI:30616"/>
        <dbReference type="ChEBI" id="CHEBI:61977"/>
        <dbReference type="ChEBI" id="CHEBI:456216"/>
        <dbReference type="EC" id="2.7.11.1"/>
    </reaction>
</comment>
<dbReference type="PROSITE" id="PS00108">
    <property type="entry name" value="PROTEIN_KINASE_ST"/>
    <property type="match status" value="1"/>
</dbReference>
<dbReference type="SUPFAM" id="SSF56112">
    <property type="entry name" value="Protein kinase-like (PK-like)"/>
    <property type="match status" value="1"/>
</dbReference>
<evidence type="ECO:0000256" key="11">
    <source>
        <dbReference type="ARBA" id="ARBA00022737"/>
    </source>
</evidence>
<dbReference type="GO" id="GO:0005537">
    <property type="term" value="F:D-mannose binding"/>
    <property type="evidence" value="ECO:0007669"/>
    <property type="project" value="UniProtKB-KW"/>
</dbReference>
<dbReference type="InterPro" id="IPR017441">
    <property type="entry name" value="Protein_kinase_ATP_BS"/>
</dbReference>
<evidence type="ECO:0000259" key="27">
    <source>
        <dbReference type="PROSITE" id="PS50927"/>
    </source>
</evidence>
<keyword evidence="14 23" id="KW-0067">ATP-binding</keyword>
<evidence type="ECO:0000313" key="28">
    <source>
        <dbReference type="EMBL" id="MQM08932.1"/>
    </source>
</evidence>
<keyword evidence="17 24" id="KW-0472">Membrane</keyword>
<dbReference type="Gene3D" id="1.10.510.10">
    <property type="entry name" value="Transferase(Phosphotransferase) domain 1"/>
    <property type="match status" value="1"/>
</dbReference>
<evidence type="ECO:0000256" key="25">
    <source>
        <dbReference type="SAM" id="SignalP"/>
    </source>
</evidence>
<dbReference type="FunFam" id="3.30.200.20:FF:000178">
    <property type="entry name" value="serine/threonine-protein kinase PBS1-like"/>
    <property type="match status" value="1"/>
</dbReference>
<dbReference type="InterPro" id="IPR001480">
    <property type="entry name" value="Bulb-type_lectin_dom"/>
</dbReference>
<keyword evidence="15 24" id="KW-1133">Transmembrane helix</keyword>
<evidence type="ECO:0000256" key="7">
    <source>
        <dbReference type="ARBA" id="ARBA00022679"/>
    </source>
</evidence>
<feature type="domain" description="Protein kinase" evidence="26">
    <location>
        <begin position="790"/>
        <end position="1061"/>
    </location>
</feature>
<evidence type="ECO:0000256" key="23">
    <source>
        <dbReference type="PROSITE-ProRule" id="PRU10141"/>
    </source>
</evidence>
<dbReference type="FunFam" id="1.10.510.10:FF:000248">
    <property type="entry name" value="S-receptor-like kinase 5"/>
    <property type="match status" value="1"/>
</dbReference>
<keyword evidence="8 24" id="KW-0812">Transmembrane</keyword>
<dbReference type="PANTHER" id="PTHR47976">
    <property type="entry name" value="G-TYPE LECTIN S-RECEPTOR-LIKE SERINE/THREONINE-PROTEIN KINASE SD2-5"/>
    <property type="match status" value="1"/>
</dbReference>
<feature type="chain" id="PRO_5032670538" description="non-specific serine/threonine protein kinase" evidence="25">
    <location>
        <begin position="31"/>
        <end position="1101"/>
    </location>
</feature>
<keyword evidence="20" id="KW-0325">Glycoprotein</keyword>
<evidence type="ECO:0000256" key="14">
    <source>
        <dbReference type="ARBA" id="ARBA00022840"/>
    </source>
</evidence>
<dbReference type="InterPro" id="IPR036426">
    <property type="entry name" value="Bulb-type_lectin_dom_sf"/>
</dbReference>
<dbReference type="InterPro" id="IPR000719">
    <property type="entry name" value="Prot_kinase_dom"/>
</dbReference>
<dbReference type="GO" id="GO:0004674">
    <property type="term" value="F:protein serine/threonine kinase activity"/>
    <property type="evidence" value="ECO:0007669"/>
    <property type="project" value="UniProtKB-KW"/>
</dbReference>
<dbReference type="Pfam" id="PF01453">
    <property type="entry name" value="B_lectin"/>
    <property type="match status" value="2"/>
</dbReference>
<evidence type="ECO:0000256" key="9">
    <source>
        <dbReference type="ARBA" id="ARBA00022729"/>
    </source>
</evidence>
<evidence type="ECO:0000256" key="6">
    <source>
        <dbReference type="ARBA" id="ARBA00022553"/>
    </source>
</evidence>
<dbReference type="Pfam" id="PF00069">
    <property type="entry name" value="Pkinase"/>
    <property type="match status" value="1"/>
</dbReference>
<keyword evidence="13" id="KW-0418">Kinase</keyword>
<dbReference type="EMBL" id="NMUH01004244">
    <property type="protein sequence ID" value="MQM08932.1"/>
    <property type="molecule type" value="Genomic_DNA"/>
</dbReference>
<keyword evidence="4" id="KW-0245">EGF-like domain</keyword>
<feature type="domain" description="Bulb-type lectin" evidence="27">
    <location>
        <begin position="325"/>
        <end position="452"/>
    </location>
</feature>
<keyword evidence="3" id="KW-0723">Serine/threonine-protein kinase</keyword>
<evidence type="ECO:0000256" key="20">
    <source>
        <dbReference type="ARBA" id="ARBA00023180"/>
    </source>
</evidence>
<dbReference type="GO" id="GO:0051707">
    <property type="term" value="P:response to other organism"/>
    <property type="evidence" value="ECO:0007669"/>
    <property type="project" value="UniProtKB-ARBA"/>
</dbReference>
<keyword evidence="9 25" id="KW-0732">Signal</keyword>
<evidence type="ECO:0000256" key="2">
    <source>
        <dbReference type="ARBA" id="ARBA00012513"/>
    </source>
</evidence>
<feature type="binding site" evidence="23">
    <location>
        <position position="817"/>
    </location>
    <ligand>
        <name>ATP</name>
        <dbReference type="ChEBI" id="CHEBI:30616"/>
    </ligand>
</feature>
<evidence type="ECO:0000256" key="22">
    <source>
        <dbReference type="ARBA" id="ARBA00048679"/>
    </source>
</evidence>
<evidence type="ECO:0000259" key="26">
    <source>
        <dbReference type="PROSITE" id="PS50011"/>
    </source>
</evidence>
<evidence type="ECO:0000256" key="16">
    <source>
        <dbReference type="ARBA" id="ARBA00023035"/>
    </source>
</evidence>
<reference evidence="28" key="1">
    <citation type="submission" date="2017-07" db="EMBL/GenBank/DDBJ databases">
        <title>Taro Niue Genome Assembly and Annotation.</title>
        <authorList>
            <person name="Atibalentja N."/>
            <person name="Keating K."/>
            <person name="Fields C.J."/>
        </authorList>
    </citation>
    <scope>NUCLEOTIDE SEQUENCE</scope>
    <source>
        <strain evidence="28">Niue_2</strain>
        <tissue evidence="28">Leaf</tissue>
    </source>
</reference>
<evidence type="ECO:0000256" key="19">
    <source>
        <dbReference type="ARBA" id="ARBA00023170"/>
    </source>
</evidence>
<protein>
    <recommendedName>
        <fullName evidence="2">non-specific serine/threonine protein kinase</fullName>
        <ecNumber evidence="2">2.7.11.1</ecNumber>
    </recommendedName>
</protein>
<feature type="signal peptide" evidence="25">
    <location>
        <begin position="1"/>
        <end position="30"/>
    </location>
</feature>
<proteinExistence type="predicted"/>
<keyword evidence="19" id="KW-0675">Receptor</keyword>
<dbReference type="SMART" id="SM00108">
    <property type="entry name" value="B_lectin"/>
    <property type="match status" value="2"/>
</dbReference>
<keyword evidence="18" id="KW-1015">Disulfide bond</keyword>
<evidence type="ECO:0000256" key="18">
    <source>
        <dbReference type="ARBA" id="ARBA00023157"/>
    </source>
</evidence>
<evidence type="ECO:0000256" key="10">
    <source>
        <dbReference type="ARBA" id="ARBA00022734"/>
    </source>
</evidence>
<feature type="domain" description="Bulb-type lectin" evidence="27">
    <location>
        <begin position="57"/>
        <end position="179"/>
    </location>
</feature>
<evidence type="ECO:0000256" key="8">
    <source>
        <dbReference type="ARBA" id="ARBA00022692"/>
    </source>
</evidence>
<keyword evidence="10" id="KW-0430">Lectin</keyword>
<evidence type="ECO:0000256" key="3">
    <source>
        <dbReference type="ARBA" id="ARBA00022527"/>
    </source>
</evidence>
<accession>A0A843WFA1</accession>
<keyword evidence="5" id="KW-0348">Hemagglutinin</keyword>
<feature type="transmembrane region" description="Helical" evidence="24">
    <location>
        <begin position="733"/>
        <end position="755"/>
    </location>
</feature>
<dbReference type="GO" id="GO:0005524">
    <property type="term" value="F:ATP binding"/>
    <property type="evidence" value="ECO:0007669"/>
    <property type="project" value="UniProtKB-UniRule"/>
</dbReference>
<keyword evidence="6" id="KW-0597">Phosphoprotein</keyword>
<dbReference type="SUPFAM" id="SSF51110">
    <property type="entry name" value="alpha-D-mannose-specific plant lectins"/>
    <property type="match status" value="2"/>
</dbReference>
<dbReference type="PROSITE" id="PS50927">
    <property type="entry name" value="BULB_LECTIN"/>
    <property type="match status" value="2"/>
</dbReference>
<dbReference type="Gene3D" id="2.90.10.30">
    <property type="match status" value="2"/>
</dbReference>
<evidence type="ECO:0000256" key="17">
    <source>
        <dbReference type="ARBA" id="ARBA00023136"/>
    </source>
</evidence>
<sequence length="1101" mass="122507">MADHQRPGRSSLFPLLILFHLLCSLLAADAQGLDFPTAGLSTGWRITARSTEHALNYSAYYKLRSLLLRRERQGPGSSYGCGFYCWESCDIYFYFAVFIVPPGGAVPRVVWMANKGRPVGENASLHLGSDGDLVLTDADGTKVWSTNTYGKPVTGVNLTDSGNLVLFGGDKNETIWDSFAHPTDGLTQGQKLWVGQRLKSIDYDAEAKDGPYYLLATSAGLMAFSNNSDPPTRYACILVDGTRKTQYFVLMNGNISTSSSGQHMPPSQLMRLEAYGSLIMYDWTPTGSEEWAKGVVLFTRSSYCVLDLYPTAGLMTRWEIAPNLGDGITWVPLLFRRSRGGFGPSYACGFYCRKPCNSFFFAIFIIYVKGSGTIDRLVEPQVVWVANRGRPVGKNATLQLGSDGDLVLVDSEGTKVWSTNTSGKSIAGMNLTEYGNLVLFGGHKSQTTIWDSFSHPADSLVPGQKLHVGQRLTANESITNSTEGMYYLYADSTGLIPFMKSDPPVPYSFLPVIPNNNERIEYFELESDGNISTFASGRYVPPTQFLRLESDGHVRGYRWNGTWTVQEYLLASGACSYPMVCGRYGICSGNEECSCPSGYDHDSGLRYFSQAAEDRNPRTGCEAVTTVSCQSPYTHTLLRLANTSYFVYHHQRPDIPAADEDGCRNACEKNCSCRAAFLWYYDGRSVGSCFLVNEVFSLKNVLDDKENYGSNSTAFIKVQIPARFTRRHKVTKAVILGTTLGALFLAILVGSVVVLMRRRRMLEEQEENDLDQVSGIPKRFSFKELRDATGGFSRKIGDGGFGSVYEGRTSEGTIAVKRLDSAAQGKEEFLAEVQTIGKIHHVNLMKLAGYCAEKSCRLLVYEFMPNGSLDKWIFSADHRRALDWETRCKIILDIAKGLCYLHEECSQRIAHLDIKPQNILLDDKFNAKISDFGLAKLIDRDQSHVETRMRGTRGYLAPEWLSSKITEKVDVYSFGVVVLEIISGRRNLDLSRPEEDTMLVSLLREKAENNEQLELVDECIKKTNAHVQEVLKMIKIATWCLQDQNNRPSMSTVVKTLEGVVEVRSNYMDDIMLWSPPFAEFNATDANTSTAMSASVLSAPR</sequence>